<dbReference type="EMBL" id="CAJNOL010001218">
    <property type="protein sequence ID" value="CAF1314948.1"/>
    <property type="molecule type" value="Genomic_DNA"/>
</dbReference>
<keyword evidence="1" id="KW-1133">Transmembrane helix</keyword>
<name>A0A815ER57_9BILA</name>
<proteinExistence type="predicted"/>
<evidence type="ECO:0000313" key="4">
    <source>
        <dbReference type="Proteomes" id="UP000663870"/>
    </source>
</evidence>
<keyword evidence="1" id="KW-0472">Membrane</keyword>
<comment type="caution">
    <text evidence="3">The sequence shown here is derived from an EMBL/GenBank/DDBJ whole genome shotgun (WGS) entry which is preliminary data.</text>
</comment>
<feature type="transmembrane region" description="Helical" evidence="1">
    <location>
        <begin position="28"/>
        <end position="47"/>
    </location>
</feature>
<sequence length="98" mass="11440">MTKYFHLGLPIFREPEKSLWSPQKLQRAVIVIVAAFAVVALVLYFYFYRILWPLVVYLYFGFAGVAIVASIFLFYAAVIYPLLATLYYRTTYILRAIL</sequence>
<dbReference type="Proteomes" id="UP000663854">
    <property type="component" value="Unassembled WGS sequence"/>
</dbReference>
<feature type="transmembrane region" description="Helical" evidence="1">
    <location>
        <begin position="59"/>
        <end position="88"/>
    </location>
</feature>
<keyword evidence="1" id="KW-0812">Transmembrane</keyword>
<keyword evidence="4" id="KW-1185">Reference proteome</keyword>
<reference evidence="3" key="1">
    <citation type="submission" date="2021-02" db="EMBL/GenBank/DDBJ databases">
        <authorList>
            <person name="Nowell W R."/>
        </authorList>
    </citation>
    <scope>NUCLEOTIDE SEQUENCE</scope>
</reference>
<gene>
    <name evidence="3" type="ORF">JXQ802_LOCUS30227</name>
    <name evidence="2" type="ORF">PYM288_LOCUS22297</name>
</gene>
<dbReference type="Proteomes" id="UP000663870">
    <property type="component" value="Unassembled WGS sequence"/>
</dbReference>
<evidence type="ECO:0000313" key="2">
    <source>
        <dbReference type="EMBL" id="CAF1152370.1"/>
    </source>
</evidence>
<evidence type="ECO:0000256" key="1">
    <source>
        <dbReference type="SAM" id="Phobius"/>
    </source>
</evidence>
<organism evidence="3 4">
    <name type="scientific">Rotaria sordida</name>
    <dbReference type="NCBI Taxonomy" id="392033"/>
    <lineage>
        <taxon>Eukaryota</taxon>
        <taxon>Metazoa</taxon>
        <taxon>Spiralia</taxon>
        <taxon>Gnathifera</taxon>
        <taxon>Rotifera</taxon>
        <taxon>Eurotatoria</taxon>
        <taxon>Bdelloidea</taxon>
        <taxon>Philodinida</taxon>
        <taxon>Philodinidae</taxon>
        <taxon>Rotaria</taxon>
    </lineage>
</organism>
<evidence type="ECO:0000313" key="3">
    <source>
        <dbReference type="EMBL" id="CAF1314948.1"/>
    </source>
</evidence>
<protein>
    <submittedName>
        <fullName evidence="3">Uncharacterized protein</fullName>
    </submittedName>
</protein>
<accession>A0A815ER57</accession>
<dbReference type="AlphaFoldDB" id="A0A815ER57"/>
<dbReference type="EMBL" id="CAJNOH010000945">
    <property type="protein sequence ID" value="CAF1152370.1"/>
    <property type="molecule type" value="Genomic_DNA"/>
</dbReference>